<evidence type="ECO:0000256" key="1">
    <source>
        <dbReference type="SAM" id="MobiDB-lite"/>
    </source>
</evidence>
<sequence>MSPGSKLEPLDIKDVAQDIPATSQGQKKIEMPVAHEKESQDEKVYTAEDFAVAPCVQNEIEIPMTYMDAQETEDMAEDQNDASHVLKKLPMPSTKKSNKVARKMKSLKRLTFVRPVKAAVTPKKRGRKASVIRCHCKLLHSDEFMIQCDRCFLKCIYDDDCEKFPEKPSRCEKFSRGGNMKENERKDLRRDTEFAKEEVEREDRRDRHGRILSSP</sequence>
<evidence type="ECO:0000313" key="4">
    <source>
        <dbReference type="WBParaSite" id="SBAD_0000488101-mRNA-1"/>
    </source>
</evidence>
<dbReference type="WBParaSite" id="SBAD_0000488101-mRNA-1">
    <property type="protein sequence ID" value="SBAD_0000488101-mRNA-1"/>
    <property type="gene ID" value="SBAD_0000488101"/>
</dbReference>
<reference evidence="2 3" key="2">
    <citation type="submission" date="2018-11" db="EMBL/GenBank/DDBJ databases">
        <authorList>
            <consortium name="Pathogen Informatics"/>
        </authorList>
    </citation>
    <scope>NUCLEOTIDE SEQUENCE [LARGE SCALE GENOMIC DNA]</scope>
</reference>
<evidence type="ECO:0000313" key="3">
    <source>
        <dbReference type="Proteomes" id="UP000270296"/>
    </source>
</evidence>
<feature type="compositionally biased region" description="Basic and acidic residues" evidence="1">
    <location>
        <begin position="27"/>
        <end position="42"/>
    </location>
</feature>
<dbReference type="AlphaFoldDB" id="A0A183IM39"/>
<gene>
    <name evidence="2" type="ORF">SBAD_LOCUS4685</name>
</gene>
<feature type="region of interest" description="Disordered" evidence="1">
    <location>
        <begin position="170"/>
        <end position="215"/>
    </location>
</feature>
<proteinExistence type="predicted"/>
<keyword evidence="3" id="KW-1185">Reference proteome</keyword>
<feature type="compositionally biased region" description="Basic and acidic residues" evidence="1">
    <location>
        <begin position="170"/>
        <end position="206"/>
    </location>
</feature>
<reference evidence="4" key="1">
    <citation type="submission" date="2016-06" db="UniProtKB">
        <authorList>
            <consortium name="WormBaseParasite"/>
        </authorList>
    </citation>
    <scope>IDENTIFICATION</scope>
</reference>
<dbReference type="EMBL" id="UZAM01008482">
    <property type="protein sequence ID" value="VDP05150.1"/>
    <property type="molecule type" value="Genomic_DNA"/>
</dbReference>
<accession>A0A183IM39</accession>
<feature type="region of interest" description="Disordered" evidence="1">
    <location>
        <begin position="1"/>
        <end position="42"/>
    </location>
</feature>
<organism evidence="4">
    <name type="scientific">Soboliphyme baturini</name>
    <dbReference type="NCBI Taxonomy" id="241478"/>
    <lineage>
        <taxon>Eukaryota</taxon>
        <taxon>Metazoa</taxon>
        <taxon>Ecdysozoa</taxon>
        <taxon>Nematoda</taxon>
        <taxon>Enoplea</taxon>
        <taxon>Dorylaimia</taxon>
        <taxon>Dioctophymatida</taxon>
        <taxon>Dioctophymatoidea</taxon>
        <taxon>Soboliphymatidae</taxon>
        <taxon>Soboliphyme</taxon>
    </lineage>
</organism>
<evidence type="ECO:0000313" key="2">
    <source>
        <dbReference type="EMBL" id="VDP05150.1"/>
    </source>
</evidence>
<name>A0A183IM39_9BILA</name>
<protein>
    <submittedName>
        <fullName evidence="4">CXXC-type domain-containing protein</fullName>
    </submittedName>
</protein>
<dbReference type="Proteomes" id="UP000270296">
    <property type="component" value="Unassembled WGS sequence"/>
</dbReference>